<evidence type="ECO:0000259" key="24">
    <source>
        <dbReference type="PROSITE" id="PS51327"/>
    </source>
</evidence>
<dbReference type="GO" id="GO:0004386">
    <property type="term" value="F:helicase activity"/>
    <property type="evidence" value="ECO:0007669"/>
    <property type="project" value="UniProtKB-KW"/>
</dbReference>
<sequence>MSGTGPYLWRRPTTATSMAWIQSDEEQELYFSCDDMSTSNTSDDESQNIKNTAPQVEHDDSDVDTDTARVYGPKTTTERRRAQNNVMREFAAELSASLTQQEVDDAAAKSANDEQLSIRDILAKQETTVRITNPRDYQTELFQRAKSENVIAVLDTGSGKTHIATLLLRHVLDTELEHRAKGDIPKIAFFVVDSVNLVFQQANVLRCGLDQNVEGICGSMGASLWSRKTWQTYFDTNMVIVCTAEVLVQCMMHSFITMAQINLLVFDEAHHAKNNHPYARLMKDYYAHELDLSKRPRIFGMTASPVDTKGLSADHIKQVASDLEKLLHAKIATTTESTLASNSISRPDEEVALYPRLLDEFETPLHQKIKAKFGDLPSFHKFFVASKRHGVELGRWASDMYWSFAFADEEQSRKFQERERLKHNRANVDDDVQKWDAKLKRLQEAAEFVRQFDFGQCTLSDRDVSSKVMRLHYWLHLYYERSTEARCIVFVEQRQTARLLQLIFASIGSKNLSCSVLVGVNNRISEQNISLRNQILTVAKFRRGEVNCLFATSVAEEGLDIPQCNLVVRFDLYRTMIAYVQSRGRARHRTSKYLHMLEEGNHDHHERIMNVKHDEQVMRNFCRDLPQDRQINEYGKDDMDLLTLEDQLFPTFITKHGAKLSYRSSLSILNHFVATLPGPDRETMLQPTYVISPEVEYNTLNSQRSGFVCEVILPEHSPVTSITGDVQGKKIIAKCSAAFKLCLQLYKKGYLDDNLLPTTFRSLPAGRNALLALSEKKRGMYPMLIKPNFWKLGRGTVPTHLYLTVLDLAAGLDRPHQPMGLLTRHPFPQLPIFPIYLTDGRPSNIVSQSSATLLLVSETILDILTGFTLRIYQDIYNKEYEKDVQKMSYWVVPVVSSQISSLPSVTTIDQILDMGQIHRVYYEPTWRWTVETKPEDMIDRYFVDPMNGGRRYYVNRLAPHLKPQDPIPKGIPRQNHKFMDSILDYSDSKWLKSRDISRWNPSQPVLEVEKIPFRRNHLARVEDKEKGELDHLRTYICPEPLLISNLATPFAVMCYVLPAIIHRFESYLIALDACEVLDLKISPALALEALTKDSENSDEHGQEKLNFKSGMGPNYERLEFLGDCFLKMATSLSVFVQQPNENEFEFHVRRMEMLCNKNLLETAVGKKKVVSADGTKHDIKLYNYIRTDSFSRRTWYPDGMKLLRGKGVNKSEDDWLKLTHNLGDKSIADVCEAFIGAAFHEHYKGGKWNAADWDETVKAVKLFTNSPDHEMSKWSDYYAAYQKPKYQIAGATAAMLDMARKIEAKHPYHFKYPRLLRSAFAHPSYPYMYENIPNYQREADCAVDYWVTISEPPKCLADVVEAYTAAIFVDAEFDFTVVQDFFNMHLKPFFEDMTLDTYENFASNHPTTRLSRLLSINFGCNDWRMGALETETVIPGKGKAIAAMVMIHGKVHFYSLGQSGRYARVRASHAALEKLDGLPPFEFRKKYGCDCLAHWDEVVNEEQIREAMGSSI</sequence>
<keyword evidence="13 18" id="KW-0694">RNA-binding</keyword>
<dbReference type="GO" id="GO:0005524">
    <property type="term" value="F:ATP binding"/>
    <property type="evidence" value="ECO:0007669"/>
    <property type="project" value="UniProtKB-KW"/>
</dbReference>
<dbReference type="PANTHER" id="PTHR14950:SF62">
    <property type="entry name" value="DICER-LIKE PROTEIN 1"/>
    <property type="match status" value="1"/>
</dbReference>
<dbReference type="Pfam" id="PF00636">
    <property type="entry name" value="Ribonuclease_3"/>
    <property type="match status" value="1"/>
</dbReference>
<dbReference type="Gene3D" id="3.30.160.380">
    <property type="entry name" value="Dicer dimerisation domain"/>
    <property type="match status" value="1"/>
</dbReference>
<dbReference type="InterPro" id="IPR038248">
    <property type="entry name" value="Dicer_dimer_sf"/>
</dbReference>
<feature type="domain" description="Dicer dsRNA-binding fold" evidence="24">
    <location>
        <begin position="665"/>
        <end position="765"/>
    </location>
</feature>
<dbReference type="PROSITE" id="PS51327">
    <property type="entry name" value="DICER_DSRBF"/>
    <property type="match status" value="1"/>
</dbReference>
<organism evidence="25 26">
    <name type="scientific">Pyrenophora seminiperda CCB06</name>
    <dbReference type="NCBI Taxonomy" id="1302712"/>
    <lineage>
        <taxon>Eukaryota</taxon>
        <taxon>Fungi</taxon>
        <taxon>Dikarya</taxon>
        <taxon>Ascomycota</taxon>
        <taxon>Pezizomycotina</taxon>
        <taxon>Dothideomycetes</taxon>
        <taxon>Pleosporomycetidae</taxon>
        <taxon>Pleosporales</taxon>
        <taxon>Pleosporineae</taxon>
        <taxon>Pleosporaceae</taxon>
        <taxon>Pyrenophora</taxon>
    </lineage>
</organism>
<evidence type="ECO:0000256" key="6">
    <source>
        <dbReference type="ARBA" id="ARBA00022737"/>
    </source>
</evidence>
<evidence type="ECO:0000256" key="9">
    <source>
        <dbReference type="ARBA" id="ARBA00022806"/>
    </source>
</evidence>
<evidence type="ECO:0000259" key="23">
    <source>
        <dbReference type="PROSITE" id="PS51194"/>
    </source>
</evidence>
<dbReference type="InterPro" id="IPR001650">
    <property type="entry name" value="Helicase_C-like"/>
</dbReference>
<dbReference type="InterPro" id="IPR036389">
    <property type="entry name" value="RNase_III_sf"/>
</dbReference>
<evidence type="ECO:0000256" key="11">
    <source>
        <dbReference type="ARBA" id="ARBA00022840"/>
    </source>
</evidence>
<dbReference type="InterPro" id="IPR000999">
    <property type="entry name" value="RNase_III_dom"/>
</dbReference>
<dbReference type="InterPro" id="IPR027417">
    <property type="entry name" value="P-loop_NTPase"/>
</dbReference>
<keyword evidence="7" id="KW-0547">Nucleotide-binding</keyword>
<evidence type="ECO:0000256" key="16">
    <source>
        <dbReference type="ARBA" id="ARBA00025403"/>
    </source>
</evidence>
<evidence type="ECO:0000256" key="13">
    <source>
        <dbReference type="ARBA" id="ARBA00022884"/>
    </source>
</evidence>
<dbReference type="Pfam" id="PF03368">
    <property type="entry name" value="Dicer_dimer"/>
    <property type="match status" value="1"/>
</dbReference>
<evidence type="ECO:0000259" key="20">
    <source>
        <dbReference type="PROSITE" id="PS50142"/>
    </source>
</evidence>
<comment type="cofactor">
    <cofactor evidence="1">
        <name>Mn(2+)</name>
        <dbReference type="ChEBI" id="CHEBI:29035"/>
    </cofactor>
</comment>
<feature type="domain" description="Helicase C-terminal" evidence="23">
    <location>
        <begin position="474"/>
        <end position="633"/>
    </location>
</feature>
<evidence type="ECO:0000256" key="17">
    <source>
        <dbReference type="ARBA" id="ARBA00035116"/>
    </source>
</evidence>
<dbReference type="SMART" id="SM00490">
    <property type="entry name" value="HELICc"/>
    <property type="match status" value="1"/>
</dbReference>
<name>A0A3M7ME81_9PLEO</name>
<evidence type="ECO:0000256" key="1">
    <source>
        <dbReference type="ARBA" id="ARBA00001936"/>
    </source>
</evidence>
<dbReference type="GO" id="GO:0005634">
    <property type="term" value="C:nucleus"/>
    <property type="evidence" value="ECO:0007669"/>
    <property type="project" value="TreeGrafter"/>
</dbReference>
<keyword evidence="12" id="KW-0460">Magnesium</keyword>
<keyword evidence="8" id="KW-0378">Hydrolase</keyword>
<evidence type="ECO:0000256" key="19">
    <source>
        <dbReference type="SAM" id="MobiDB-lite"/>
    </source>
</evidence>
<dbReference type="FunFam" id="1.10.1520.10:FF:000015">
    <property type="entry name" value="Dicer-like protein 1"/>
    <property type="match status" value="1"/>
</dbReference>
<evidence type="ECO:0000256" key="12">
    <source>
        <dbReference type="ARBA" id="ARBA00022842"/>
    </source>
</evidence>
<evidence type="ECO:0000256" key="2">
    <source>
        <dbReference type="ARBA" id="ARBA00001946"/>
    </source>
</evidence>
<evidence type="ECO:0000313" key="25">
    <source>
        <dbReference type="EMBL" id="RMZ72740.1"/>
    </source>
</evidence>
<dbReference type="SMART" id="SM00535">
    <property type="entry name" value="RIBOc"/>
    <property type="match status" value="1"/>
</dbReference>
<feature type="domain" description="RNase III" evidence="20">
    <location>
        <begin position="1075"/>
        <end position="1243"/>
    </location>
</feature>
<dbReference type="PROSITE" id="PS50142">
    <property type="entry name" value="RNASE_3_2"/>
    <property type="match status" value="1"/>
</dbReference>
<dbReference type="InterPro" id="IPR003100">
    <property type="entry name" value="PAZ_dom"/>
</dbReference>
<dbReference type="Pfam" id="PF04851">
    <property type="entry name" value="ResIII"/>
    <property type="match status" value="1"/>
</dbReference>
<dbReference type="FunFam" id="3.40.50.300:FF:001988">
    <property type="entry name" value="Dicer-like protein 1"/>
    <property type="match status" value="1"/>
</dbReference>
<dbReference type="GO" id="GO:0004525">
    <property type="term" value="F:ribonuclease III activity"/>
    <property type="evidence" value="ECO:0007669"/>
    <property type="project" value="InterPro"/>
</dbReference>
<protein>
    <recommendedName>
        <fullName evidence="3">Dicer-like protein 1</fullName>
    </recommendedName>
</protein>
<dbReference type="GO" id="GO:0003677">
    <property type="term" value="F:DNA binding"/>
    <property type="evidence" value="ECO:0007669"/>
    <property type="project" value="InterPro"/>
</dbReference>
<feature type="domain" description="PAZ" evidence="21">
    <location>
        <begin position="924"/>
        <end position="1045"/>
    </location>
</feature>
<proteinExistence type="inferred from homology"/>
<dbReference type="GO" id="GO:0050688">
    <property type="term" value="P:regulation of defense response to virus"/>
    <property type="evidence" value="ECO:0007669"/>
    <property type="project" value="UniProtKB-KW"/>
</dbReference>
<comment type="function">
    <text evidence="16">Dicer-like endonuclease involved in cleaving double-stranded RNA in the RNA interference (RNAi) pathway. Produces 21 to 25 bp dsRNAs (siRNAs) which target the selective destruction of homologous RNAs leading to sequence-specific suppression of gene expression, called post-transcriptional gene silencing (PTGS). Part of a broad host defense response against viral infection and transposons.</text>
</comment>
<dbReference type="InterPro" id="IPR014001">
    <property type="entry name" value="Helicase_ATP-bd"/>
</dbReference>
<evidence type="ECO:0000256" key="7">
    <source>
        <dbReference type="ARBA" id="ARBA00022741"/>
    </source>
</evidence>
<keyword evidence="5" id="KW-0479">Metal-binding</keyword>
<dbReference type="InterPro" id="IPR005034">
    <property type="entry name" value="Dicer_dimerisation"/>
</dbReference>
<evidence type="ECO:0000256" key="10">
    <source>
        <dbReference type="ARBA" id="ARBA00022833"/>
    </source>
</evidence>
<dbReference type="SMART" id="SM00487">
    <property type="entry name" value="DEXDc"/>
    <property type="match status" value="1"/>
</dbReference>
<evidence type="ECO:0000259" key="21">
    <source>
        <dbReference type="PROSITE" id="PS50821"/>
    </source>
</evidence>
<keyword evidence="11" id="KW-0067">ATP-binding</keyword>
<keyword evidence="10" id="KW-0862">Zinc</keyword>
<comment type="cofactor">
    <cofactor evidence="2">
        <name>Mg(2+)</name>
        <dbReference type="ChEBI" id="CHEBI:18420"/>
    </cofactor>
</comment>
<dbReference type="CDD" id="cd00593">
    <property type="entry name" value="RIBOc"/>
    <property type="match status" value="1"/>
</dbReference>
<evidence type="ECO:0000256" key="14">
    <source>
        <dbReference type="ARBA" id="ARBA00023118"/>
    </source>
</evidence>
<dbReference type="Gene3D" id="1.10.1520.10">
    <property type="entry name" value="Ribonuclease III domain"/>
    <property type="match status" value="2"/>
</dbReference>
<gene>
    <name evidence="25" type="ORF">GMOD_00007764</name>
</gene>
<dbReference type="FunFam" id="3.40.50.300:FF:001669">
    <property type="entry name" value="Dicer-like protein 1"/>
    <property type="match status" value="1"/>
</dbReference>
<dbReference type="Pfam" id="PF00271">
    <property type="entry name" value="Helicase_C"/>
    <property type="match status" value="1"/>
</dbReference>
<dbReference type="Gene3D" id="3.40.50.300">
    <property type="entry name" value="P-loop containing nucleotide triphosphate hydrolases"/>
    <property type="match status" value="2"/>
</dbReference>
<feature type="domain" description="Helicase ATP-binding" evidence="22">
    <location>
        <begin position="141"/>
        <end position="323"/>
    </location>
</feature>
<dbReference type="GO" id="GO:0005737">
    <property type="term" value="C:cytoplasm"/>
    <property type="evidence" value="ECO:0007669"/>
    <property type="project" value="TreeGrafter"/>
</dbReference>
<evidence type="ECO:0000256" key="3">
    <source>
        <dbReference type="ARBA" id="ARBA00020797"/>
    </source>
</evidence>
<evidence type="ECO:0000256" key="8">
    <source>
        <dbReference type="ARBA" id="ARBA00022801"/>
    </source>
</evidence>
<evidence type="ECO:0000256" key="15">
    <source>
        <dbReference type="ARBA" id="ARBA00023211"/>
    </source>
</evidence>
<dbReference type="SUPFAM" id="SSF69065">
    <property type="entry name" value="RNase III domain-like"/>
    <property type="match status" value="2"/>
</dbReference>
<evidence type="ECO:0000259" key="22">
    <source>
        <dbReference type="PROSITE" id="PS51192"/>
    </source>
</evidence>
<dbReference type="EMBL" id="KE747833">
    <property type="protein sequence ID" value="RMZ72740.1"/>
    <property type="molecule type" value="Genomic_DNA"/>
</dbReference>
<keyword evidence="9" id="KW-0347">Helicase</keyword>
<accession>A0A3M7ME81</accession>
<dbReference type="PROSITE" id="PS51192">
    <property type="entry name" value="HELICASE_ATP_BIND_1"/>
    <property type="match status" value="1"/>
</dbReference>
<evidence type="ECO:0000256" key="4">
    <source>
        <dbReference type="ARBA" id="ARBA00022721"/>
    </source>
</evidence>
<dbReference type="Proteomes" id="UP000265663">
    <property type="component" value="Unassembled WGS sequence"/>
</dbReference>
<dbReference type="CDD" id="cd18802">
    <property type="entry name" value="SF2_C_dicer"/>
    <property type="match status" value="1"/>
</dbReference>
<evidence type="ECO:0000256" key="5">
    <source>
        <dbReference type="ARBA" id="ARBA00022723"/>
    </source>
</evidence>
<keyword evidence="6" id="KW-0677">Repeat</keyword>
<dbReference type="PROSITE" id="PS51194">
    <property type="entry name" value="HELICASE_CTER"/>
    <property type="match status" value="1"/>
</dbReference>
<dbReference type="GO" id="GO:0046872">
    <property type="term" value="F:metal ion binding"/>
    <property type="evidence" value="ECO:0007669"/>
    <property type="project" value="UniProtKB-KW"/>
</dbReference>
<dbReference type="GO" id="GO:0030422">
    <property type="term" value="P:siRNA processing"/>
    <property type="evidence" value="ECO:0007669"/>
    <property type="project" value="TreeGrafter"/>
</dbReference>
<evidence type="ECO:0000313" key="26">
    <source>
        <dbReference type="Proteomes" id="UP000265663"/>
    </source>
</evidence>
<dbReference type="CDD" id="cd18034">
    <property type="entry name" value="DEXHc_dicer"/>
    <property type="match status" value="1"/>
</dbReference>
<dbReference type="OrthoDB" id="416741at2759"/>
<dbReference type="Pfam" id="PF24995">
    <property type="entry name" value="DSRM_2"/>
    <property type="match status" value="1"/>
</dbReference>
<dbReference type="InterPro" id="IPR056755">
    <property type="entry name" value="DSRM_2"/>
</dbReference>
<dbReference type="InterPro" id="IPR006935">
    <property type="entry name" value="Helicase/UvrB_N"/>
</dbReference>
<evidence type="ECO:0000256" key="18">
    <source>
        <dbReference type="PROSITE-ProRule" id="PRU00657"/>
    </source>
</evidence>
<comment type="similarity">
    <text evidence="17 18">Belongs to the helicase family. Dicer subfamily.</text>
</comment>
<dbReference type="PANTHER" id="PTHR14950">
    <property type="entry name" value="DICER-RELATED"/>
    <property type="match status" value="1"/>
</dbReference>
<keyword evidence="4" id="KW-0930">Antiviral protein</keyword>
<keyword evidence="15" id="KW-0464">Manganese</keyword>
<dbReference type="GO" id="GO:0003723">
    <property type="term" value="F:RNA binding"/>
    <property type="evidence" value="ECO:0007669"/>
    <property type="project" value="UniProtKB-UniRule"/>
</dbReference>
<dbReference type="GO" id="GO:0051607">
    <property type="term" value="P:defense response to virus"/>
    <property type="evidence" value="ECO:0007669"/>
    <property type="project" value="UniProtKB-KW"/>
</dbReference>
<keyword evidence="26" id="KW-1185">Reference proteome</keyword>
<feature type="region of interest" description="Disordered" evidence="19">
    <location>
        <begin position="34"/>
        <end position="67"/>
    </location>
</feature>
<keyword evidence="14" id="KW-0051">Antiviral defense</keyword>
<dbReference type="SUPFAM" id="SSF52540">
    <property type="entry name" value="P-loop containing nucleoside triphosphate hydrolases"/>
    <property type="match status" value="1"/>
</dbReference>
<reference evidence="25 26" key="1">
    <citation type="journal article" date="2014" name="PLoS ONE">
        <title>De novo Genome Assembly of the Fungal Plant Pathogen Pyrenophora semeniperda.</title>
        <authorList>
            <person name="Soliai M.M."/>
            <person name="Meyer S.E."/>
            <person name="Udall J.A."/>
            <person name="Elzinga D.E."/>
            <person name="Hermansen R.A."/>
            <person name="Bodily P.M."/>
            <person name="Hart A.A."/>
            <person name="Coleman C.E."/>
        </authorList>
    </citation>
    <scope>NUCLEOTIDE SEQUENCE [LARGE SCALE GENOMIC DNA]</scope>
    <source>
        <strain evidence="25 26">CCB06</strain>
        <tissue evidence="25">Mycelium</tissue>
    </source>
</reference>
<dbReference type="PROSITE" id="PS50821">
    <property type="entry name" value="PAZ"/>
    <property type="match status" value="1"/>
</dbReference>